<dbReference type="GO" id="GO:0016705">
    <property type="term" value="F:oxidoreductase activity, acting on paired donors, with incorporation or reduction of molecular oxygen"/>
    <property type="evidence" value="ECO:0007669"/>
    <property type="project" value="InterPro"/>
</dbReference>
<dbReference type="PROSITE" id="PS00086">
    <property type="entry name" value="CYTOCHROME_P450"/>
    <property type="match status" value="1"/>
</dbReference>
<keyword evidence="6" id="KW-0812">Transmembrane</keyword>
<keyword evidence="5 13" id="KW-0349">Heme</keyword>
<dbReference type="SUPFAM" id="SSF48264">
    <property type="entry name" value="Cytochrome P450"/>
    <property type="match status" value="1"/>
</dbReference>
<accession>A0A371CZW7</accession>
<sequence length="532" mass="59789">MEFCSLPLPHLLAAFTGLILASALWSSIRWRRRSRGLPLPPGPPRLPIVGNLFNHPRTARRLAYHELSSRYGDVLYFKILGSSIVVLDSARAVKEFLEKKPANSSDRVQNPMIELSGSNLNLGFLPYGQWWRRHRRAFWQHFNREASTVYWPAQRDVVHQFLGKLLRDSSRLMEHVRYTSSGAILKVVYDIDAADEDDRYIAALEAALEGPIQSLVPGTFLVDFLPFLRYIPTWFPGATSQRLFAKWQAAAETLKNLPYDHVEAAVNASEEAPRSIIGKLISQITAYEPRTRLEEEEIAKNIGAVSLEAGSDTTTHTLLAIFPAMAMHPRVLKKAQAELDAVVGPDRLPDFSDQESLVYVNAVVKELLRWHPVLPLGIPHCTMEDDSLDGYFVPAGTVILTNVWACMRDPEMYEEPEEFRPERFIRDGKLDLTVRDPATIAFGFGRRICPGRYFAQAGLFITVASLLHVFDITPALDDQGCPIQLEHGMTEGLTSQPEDLRCTIKPRSTQAEALILAHARFTSGHLTRDNGV</sequence>
<dbReference type="PRINTS" id="PR00385">
    <property type="entry name" value="P450"/>
</dbReference>
<keyword evidence="10 13" id="KW-0408">Iron</keyword>
<evidence type="ECO:0000256" key="13">
    <source>
        <dbReference type="PIRSR" id="PIRSR602401-1"/>
    </source>
</evidence>
<dbReference type="AlphaFoldDB" id="A0A371CZW7"/>
<comment type="cofactor">
    <cofactor evidence="1 13">
        <name>heme</name>
        <dbReference type="ChEBI" id="CHEBI:30413"/>
    </cofactor>
</comment>
<proteinExistence type="inferred from homology"/>
<dbReference type="GO" id="GO:0004497">
    <property type="term" value="F:monooxygenase activity"/>
    <property type="evidence" value="ECO:0007669"/>
    <property type="project" value="UniProtKB-KW"/>
</dbReference>
<dbReference type="OrthoDB" id="2789670at2759"/>
<evidence type="ECO:0000256" key="9">
    <source>
        <dbReference type="ARBA" id="ARBA00023002"/>
    </source>
</evidence>
<dbReference type="GO" id="GO:0016020">
    <property type="term" value="C:membrane"/>
    <property type="evidence" value="ECO:0007669"/>
    <property type="project" value="UniProtKB-SubCell"/>
</dbReference>
<comment type="similarity">
    <text evidence="4 14">Belongs to the cytochrome P450 family.</text>
</comment>
<evidence type="ECO:0000256" key="4">
    <source>
        <dbReference type="ARBA" id="ARBA00010617"/>
    </source>
</evidence>
<keyword evidence="7 13" id="KW-0479">Metal-binding</keyword>
<evidence type="ECO:0000256" key="8">
    <source>
        <dbReference type="ARBA" id="ARBA00022989"/>
    </source>
</evidence>
<dbReference type="GO" id="GO:0020037">
    <property type="term" value="F:heme binding"/>
    <property type="evidence" value="ECO:0007669"/>
    <property type="project" value="InterPro"/>
</dbReference>
<keyword evidence="12" id="KW-0472">Membrane</keyword>
<evidence type="ECO:0000313" key="15">
    <source>
        <dbReference type="EMBL" id="RDX45825.1"/>
    </source>
</evidence>
<dbReference type="PANTHER" id="PTHR46300:SF7">
    <property type="entry name" value="P450, PUTATIVE (EUROFUNG)-RELATED"/>
    <property type="match status" value="1"/>
</dbReference>
<dbReference type="Pfam" id="PF00067">
    <property type="entry name" value="p450"/>
    <property type="match status" value="1"/>
</dbReference>
<keyword evidence="11 14" id="KW-0503">Monooxygenase</keyword>
<evidence type="ECO:0000313" key="16">
    <source>
        <dbReference type="Proteomes" id="UP000256964"/>
    </source>
</evidence>
<dbReference type="GO" id="GO:0005506">
    <property type="term" value="F:iron ion binding"/>
    <property type="evidence" value="ECO:0007669"/>
    <property type="project" value="InterPro"/>
</dbReference>
<dbReference type="Proteomes" id="UP000256964">
    <property type="component" value="Unassembled WGS sequence"/>
</dbReference>
<evidence type="ECO:0000256" key="5">
    <source>
        <dbReference type="ARBA" id="ARBA00022617"/>
    </source>
</evidence>
<dbReference type="CDD" id="cd11065">
    <property type="entry name" value="CYP64-like"/>
    <property type="match status" value="1"/>
</dbReference>
<evidence type="ECO:0000256" key="7">
    <source>
        <dbReference type="ARBA" id="ARBA00022723"/>
    </source>
</evidence>
<keyword evidence="16" id="KW-1185">Reference proteome</keyword>
<reference evidence="15 16" key="1">
    <citation type="journal article" date="2018" name="Biotechnol. Biofuels">
        <title>Integrative visual omics of the white-rot fungus Polyporus brumalis exposes the biotechnological potential of its oxidative enzymes for delignifying raw plant biomass.</title>
        <authorList>
            <person name="Miyauchi S."/>
            <person name="Rancon A."/>
            <person name="Drula E."/>
            <person name="Hage H."/>
            <person name="Chaduli D."/>
            <person name="Favel A."/>
            <person name="Grisel S."/>
            <person name="Henrissat B."/>
            <person name="Herpoel-Gimbert I."/>
            <person name="Ruiz-Duenas F.J."/>
            <person name="Chevret D."/>
            <person name="Hainaut M."/>
            <person name="Lin J."/>
            <person name="Wang M."/>
            <person name="Pangilinan J."/>
            <person name="Lipzen A."/>
            <person name="Lesage-Meessen L."/>
            <person name="Navarro D."/>
            <person name="Riley R."/>
            <person name="Grigoriev I.V."/>
            <person name="Zhou S."/>
            <person name="Raouche S."/>
            <person name="Rosso M.N."/>
        </authorList>
    </citation>
    <scope>NUCLEOTIDE SEQUENCE [LARGE SCALE GENOMIC DNA]</scope>
    <source>
        <strain evidence="15 16">BRFM 1820</strain>
    </source>
</reference>
<keyword evidence="9 14" id="KW-0560">Oxidoreductase</keyword>
<evidence type="ECO:0000256" key="6">
    <source>
        <dbReference type="ARBA" id="ARBA00022692"/>
    </source>
</evidence>
<evidence type="ECO:0000256" key="10">
    <source>
        <dbReference type="ARBA" id="ARBA00023004"/>
    </source>
</evidence>
<dbReference type="InterPro" id="IPR002401">
    <property type="entry name" value="Cyt_P450_E_grp-I"/>
</dbReference>
<dbReference type="InterPro" id="IPR001128">
    <property type="entry name" value="Cyt_P450"/>
</dbReference>
<dbReference type="EMBL" id="KZ857433">
    <property type="protein sequence ID" value="RDX45825.1"/>
    <property type="molecule type" value="Genomic_DNA"/>
</dbReference>
<dbReference type="PRINTS" id="PR00463">
    <property type="entry name" value="EP450I"/>
</dbReference>
<evidence type="ECO:0000256" key="11">
    <source>
        <dbReference type="ARBA" id="ARBA00023033"/>
    </source>
</evidence>
<evidence type="ECO:0000256" key="3">
    <source>
        <dbReference type="ARBA" id="ARBA00005179"/>
    </source>
</evidence>
<feature type="binding site" description="axial binding residue" evidence="13">
    <location>
        <position position="449"/>
    </location>
    <ligand>
        <name>heme</name>
        <dbReference type="ChEBI" id="CHEBI:30413"/>
    </ligand>
    <ligandPart>
        <name>Fe</name>
        <dbReference type="ChEBI" id="CHEBI:18248"/>
    </ligandPart>
</feature>
<dbReference type="InterPro" id="IPR050364">
    <property type="entry name" value="Cytochrome_P450_fung"/>
</dbReference>
<keyword evidence="8" id="KW-1133">Transmembrane helix</keyword>
<gene>
    <name evidence="15" type="ORF">OH76DRAFT_923943</name>
</gene>
<evidence type="ECO:0000256" key="2">
    <source>
        <dbReference type="ARBA" id="ARBA00004167"/>
    </source>
</evidence>
<dbReference type="PANTHER" id="PTHR46300">
    <property type="entry name" value="P450, PUTATIVE (EUROFUNG)-RELATED-RELATED"/>
    <property type="match status" value="1"/>
</dbReference>
<dbReference type="InterPro" id="IPR036396">
    <property type="entry name" value="Cyt_P450_sf"/>
</dbReference>
<evidence type="ECO:0000256" key="1">
    <source>
        <dbReference type="ARBA" id="ARBA00001971"/>
    </source>
</evidence>
<protein>
    <submittedName>
        <fullName evidence="15">Cytochrome P450</fullName>
    </submittedName>
</protein>
<dbReference type="InterPro" id="IPR017972">
    <property type="entry name" value="Cyt_P450_CS"/>
</dbReference>
<dbReference type="Gene3D" id="1.10.630.10">
    <property type="entry name" value="Cytochrome P450"/>
    <property type="match status" value="1"/>
</dbReference>
<evidence type="ECO:0000256" key="14">
    <source>
        <dbReference type="RuleBase" id="RU000461"/>
    </source>
</evidence>
<name>A0A371CZW7_9APHY</name>
<comment type="pathway">
    <text evidence="3">Secondary metabolite biosynthesis.</text>
</comment>
<evidence type="ECO:0000256" key="12">
    <source>
        <dbReference type="ARBA" id="ARBA00023136"/>
    </source>
</evidence>
<dbReference type="STRING" id="139420.A0A371CZW7"/>
<comment type="subcellular location">
    <subcellularLocation>
        <location evidence="2">Membrane</location>
        <topology evidence="2">Single-pass membrane protein</topology>
    </subcellularLocation>
</comment>
<organism evidence="15 16">
    <name type="scientific">Lentinus brumalis</name>
    <dbReference type="NCBI Taxonomy" id="2498619"/>
    <lineage>
        <taxon>Eukaryota</taxon>
        <taxon>Fungi</taxon>
        <taxon>Dikarya</taxon>
        <taxon>Basidiomycota</taxon>
        <taxon>Agaricomycotina</taxon>
        <taxon>Agaricomycetes</taxon>
        <taxon>Polyporales</taxon>
        <taxon>Polyporaceae</taxon>
        <taxon>Lentinus</taxon>
    </lineage>
</organism>